<keyword evidence="8" id="KW-1185">Reference proteome</keyword>
<accession>A0A1T4JHN9</accession>
<comment type="cofactor">
    <cofactor evidence="1">
        <name>[4Fe-4S] cluster</name>
        <dbReference type="ChEBI" id="CHEBI:49883"/>
    </cofactor>
</comment>
<keyword evidence="2" id="KW-0949">S-adenosyl-L-methionine</keyword>
<reference evidence="7 8" key="1">
    <citation type="submission" date="2017-02" db="EMBL/GenBank/DDBJ databases">
        <authorList>
            <person name="Peterson S.W."/>
        </authorList>
    </citation>
    <scope>NUCLEOTIDE SEQUENCE [LARGE SCALE GENOMIC DNA]</scope>
    <source>
        <strain evidence="7 8">ATCC BAA-908</strain>
    </source>
</reference>
<keyword evidence="3" id="KW-0479">Metal-binding</keyword>
<dbReference type="EMBL" id="FUWG01000002">
    <property type="protein sequence ID" value="SJZ29669.1"/>
    <property type="molecule type" value="Genomic_DNA"/>
</dbReference>
<dbReference type="AlphaFoldDB" id="A0A1T4JHN9"/>
<dbReference type="GO" id="GO:0046872">
    <property type="term" value="F:metal ion binding"/>
    <property type="evidence" value="ECO:0007669"/>
    <property type="project" value="UniProtKB-KW"/>
</dbReference>
<dbReference type="Gene3D" id="3.20.20.70">
    <property type="entry name" value="Aldolase class I"/>
    <property type="match status" value="1"/>
</dbReference>
<organism evidence="7 8">
    <name type="scientific">Treponema porcinum</name>
    <dbReference type="NCBI Taxonomy" id="261392"/>
    <lineage>
        <taxon>Bacteria</taxon>
        <taxon>Pseudomonadati</taxon>
        <taxon>Spirochaetota</taxon>
        <taxon>Spirochaetia</taxon>
        <taxon>Spirochaetales</taxon>
        <taxon>Treponemataceae</taxon>
        <taxon>Treponema</taxon>
    </lineage>
</organism>
<dbReference type="RefSeq" id="WP_078932090.1">
    <property type="nucleotide sequence ID" value="NZ_FUWG01000002.1"/>
</dbReference>
<protein>
    <submittedName>
        <fullName evidence="7">Radical SAM superfamily enzyme YgiQ, UPF0313 family</fullName>
    </submittedName>
</protein>
<dbReference type="SUPFAM" id="SSF102114">
    <property type="entry name" value="Radical SAM enzymes"/>
    <property type="match status" value="1"/>
</dbReference>
<sequence length="757" mass="85228">MLNTVIIQPPLVQLNTPYPSGAYLRAFFTALYEETKTEGAVEWLDLSNALFHRIFCRAGLEFIFKKTAFLALKKADFFERNGDDSSAFQLRRFVSSAENWCRWIDTVIAIVCRSKNVSGREFVHEFVRSAHSPRGNRMEQYLSGLNRDVTADDSQILASLALADLADYISVVYDESFSLIRYAEHLAVSTADFSQAVAGLSSPVLNDFYKPLLQEKLRPFLGGRALFCISIPFPGTFEAALFTAKEIRVQFGNKAIVSFGGGYVNTELRTVKEASLFDFCDILSYDKGYGSYVDFFENDCALNGKQLYKIKYRFNGLVIEPLHHSERLEMREKSYIKKIIPDFSGIDFDLYPRLADDTNPMHRIWNDGAWLKAYMAYGCYWHRCAFCDTSLDYVKGYCSTDISALYNGLHNQAEKTGVYGIHFVDEACPPAGMQLFALKNCAVPLTGAEKKRLTWWGNIRFEKTFSRDMADLLSYGGLTAVSGGIEIATGNGLNSVNKGTSLEHIVSACCAFKEAGILVHSYMIFGFWNQTEQDLIDSMETLRQLFEAGLLDSAFWHKFSLTLHSTVYREWTEGKHTDLKPLPLKEGQFAENALSFAGENRSEKYAESLNFALDCWMHGEKLKKKVETYFPFKMPSPSVPADYVERLITLYEKKRDAAFSTVPDSRAKFVWIGGTPVVLPAKNSFRLCWSYMGELFYAESEPGADCGKADFVVSFLKKIAAERFSDSSEAFSAATVLSSLGKALFFQLRGKGLCALL</sequence>
<dbReference type="STRING" id="261392.SAMN02745149_00173"/>
<evidence type="ECO:0000313" key="8">
    <source>
        <dbReference type="Proteomes" id="UP000190423"/>
    </source>
</evidence>
<dbReference type="InterPro" id="IPR051198">
    <property type="entry name" value="BchE-like"/>
</dbReference>
<dbReference type="GO" id="GO:0051536">
    <property type="term" value="F:iron-sulfur cluster binding"/>
    <property type="evidence" value="ECO:0007669"/>
    <property type="project" value="UniProtKB-KW"/>
</dbReference>
<dbReference type="Proteomes" id="UP000190423">
    <property type="component" value="Unassembled WGS sequence"/>
</dbReference>
<dbReference type="InterPro" id="IPR007197">
    <property type="entry name" value="rSAM"/>
</dbReference>
<dbReference type="GeneID" id="78315496"/>
<evidence type="ECO:0000256" key="5">
    <source>
        <dbReference type="ARBA" id="ARBA00023014"/>
    </source>
</evidence>
<gene>
    <name evidence="7" type="ORF">SAMN02745149_00173</name>
</gene>
<evidence type="ECO:0000313" key="7">
    <source>
        <dbReference type="EMBL" id="SJZ29669.1"/>
    </source>
</evidence>
<dbReference type="GO" id="GO:0003824">
    <property type="term" value="F:catalytic activity"/>
    <property type="evidence" value="ECO:0007669"/>
    <property type="project" value="InterPro"/>
</dbReference>
<dbReference type="PANTHER" id="PTHR43409">
    <property type="entry name" value="ANAEROBIC MAGNESIUM-PROTOPORPHYRIN IX MONOMETHYL ESTER CYCLASE-RELATED"/>
    <property type="match status" value="1"/>
</dbReference>
<dbReference type="SMART" id="SM00729">
    <property type="entry name" value="Elp3"/>
    <property type="match status" value="1"/>
</dbReference>
<evidence type="ECO:0000256" key="1">
    <source>
        <dbReference type="ARBA" id="ARBA00001966"/>
    </source>
</evidence>
<evidence type="ECO:0000256" key="3">
    <source>
        <dbReference type="ARBA" id="ARBA00022723"/>
    </source>
</evidence>
<dbReference type="SFLD" id="SFLDG01082">
    <property type="entry name" value="B12-binding_domain_containing"/>
    <property type="match status" value="1"/>
</dbReference>
<dbReference type="InterPro" id="IPR013785">
    <property type="entry name" value="Aldolase_TIM"/>
</dbReference>
<dbReference type="SFLD" id="SFLDS00029">
    <property type="entry name" value="Radical_SAM"/>
    <property type="match status" value="1"/>
</dbReference>
<evidence type="ECO:0000256" key="4">
    <source>
        <dbReference type="ARBA" id="ARBA00023004"/>
    </source>
</evidence>
<proteinExistence type="predicted"/>
<evidence type="ECO:0000259" key="6">
    <source>
        <dbReference type="SMART" id="SM00729"/>
    </source>
</evidence>
<evidence type="ECO:0000256" key="2">
    <source>
        <dbReference type="ARBA" id="ARBA00022691"/>
    </source>
</evidence>
<keyword evidence="4" id="KW-0408">Iron</keyword>
<dbReference type="InterPro" id="IPR006638">
    <property type="entry name" value="Elp3/MiaA/NifB-like_rSAM"/>
</dbReference>
<name>A0A1T4JHN9_TREPO</name>
<keyword evidence="5" id="KW-0411">Iron-sulfur</keyword>
<feature type="domain" description="Elp3/MiaA/NifB-like radical SAM core" evidence="6">
    <location>
        <begin position="369"/>
        <end position="593"/>
    </location>
</feature>
<dbReference type="InterPro" id="IPR058240">
    <property type="entry name" value="rSAM_sf"/>
</dbReference>
<dbReference type="OrthoDB" id="9801424at2"/>